<dbReference type="InterPro" id="IPR024057">
    <property type="entry name" value="Nucleoplasmin_core_dom"/>
</dbReference>
<dbReference type="GO" id="GO:0003682">
    <property type="term" value="F:chromatin binding"/>
    <property type="evidence" value="ECO:0007669"/>
    <property type="project" value="TreeGrafter"/>
</dbReference>
<evidence type="ECO:0000256" key="3">
    <source>
        <dbReference type="ARBA" id="ARBA00023242"/>
    </source>
</evidence>
<feature type="domain" description="Nucleoplasmin core" evidence="6">
    <location>
        <begin position="24"/>
        <end position="124"/>
    </location>
</feature>
<organism evidence="7 8">
    <name type="scientific">Danaus chrysippus</name>
    <name type="common">African queen</name>
    <dbReference type="NCBI Taxonomy" id="151541"/>
    <lineage>
        <taxon>Eukaryota</taxon>
        <taxon>Metazoa</taxon>
        <taxon>Ecdysozoa</taxon>
        <taxon>Arthropoda</taxon>
        <taxon>Hexapoda</taxon>
        <taxon>Insecta</taxon>
        <taxon>Pterygota</taxon>
        <taxon>Neoptera</taxon>
        <taxon>Endopterygota</taxon>
        <taxon>Lepidoptera</taxon>
        <taxon>Glossata</taxon>
        <taxon>Ditrysia</taxon>
        <taxon>Papilionoidea</taxon>
        <taxon>Nymphalidae</taxon>
        <taxon>Danainae</taxon>
        <taxon>Danaini</taxon>
        <taxon>Danaina</taxon>
        <taxon>Danaus</taxon>
        <taxon>Anosia</taxon>
    </lineage>
</organism>
<evidence type="ECO:0000256" key="2">
    <source>
        <dbReference type="ARBA" id="ARBA00010744"/>
    </source>
</evidence>
<feature type="transmembrane region" description="Helical" evidence="5">
    <location>
        <begin position="6"/>
        <end position="27"/>
    </location>
</feature>
<comment type="similarity">
    <text evidence="2">Belongs to the nucleoplasmin family.</text>
</comment>
<dbReference type="GO" id="GO:0005737">
    <property type="term" value="C:cytoplasm"/>
    <property type="evidence" value="ECO:0007669"/>
    <property type="project" value="TreeGrafter"/>
</dbReference>
<evidence type="ECO:0000259" key="6">
    <source>
        <dbReference type="Pfam" id="PF03066"/>
    </source>
</evidence>
<dbReference type="AlphaFoldDB" id="A0A8J2VTN3"/>
<comment type="subcellular location">
    <subcellularLocation>
        <location evidence="1">Nucleus</location>
    </subcellularLocation>
</comment>
<name>A0A8J2VTN3_9NEOP</name>
<dbReference type="Proteomes" id="UP000789524">
    <property type="component" value="Unassembled WGS sequence"/>
</dbReference>
<evidence type="ECO:0000256" key="5">
    <source>
        <dbReference type="SAM" id="Phobius"/>
    </source>
</evidence>
<keyword evidence="5" id="KW-0472">Membrane</keyword>
<dbReference type="SUPFAM" id="SSF69203">
    <property type="entry name" value="Nucleoplasmin-like core domain"/>
    <property type="match status" value="1"/>
</dbReference>
<protein>
    <submittedName>
        <fullName evidence="7">(African queen) hypothetical protein</fullName>
    </submittedName>
</protein>
<dbReference type="GO" id="GO:0042393">
    <property type="term" value="F:histone binding"/>
    <property type="evidence" value="ECO:0007669"/>
    <property type="project" value="TreeGrafter"/>
</dbReference>
<evidence type="ECO:0000256" key="1">
    <source>
        <dbReference type="ARBA" id="ARBA00004123"/>
    </source>
</evidence>
<feature type="region of interest" description="Disordered" evidence="4">
    <location>
        <begin position="194"/>
        <end position="225"/>
    </location>
</feature>
<gene>
    <name evidence="7" type="ORF">DCHRY22_LOCUS8962</name>
</gene>
<dbReference type="EMBL" id="CAKASE010000063">
    <property type="protein sequence ID" value="CAG9569613.1"/>
    <property type="molecule type" value="Genomic_DNA"/>
</dbReference>
<dbReference type="GO" id="GO:0006338">
    <property type="term" value="P:chromatin remodeling"/>
    <property type="evidence" value="ECO:0007669"/>
    <property type="project" value="TreeGrafter"/>
</dbReference>
<reference evidence="7" key="1">
    <citation type="submission" date="2021-09" db="EMBL/GenBank/DDBJ databases">
        <authorList>
            <person name="Martin H S."/>
        </authorList>
    </citation>
    <scope>NUCLEOTIDE SEQUENCE</scope>
</reference>
<proteinExistence type="inferred from homology"/>
<keyword evidence="8" id="KW-1185">Reference proteome</keyword>
<dbReference type="PANTHER" id="PTHR22747">
    <property type="entry name" value="NUCLEOPLASMIN"/>
    <property type="match status" value="1"/>
</dbReference>
<accession>A0A8J2VTN3</accession>
<evidence type="ECO:0000313" key="7">
    <source>
        <dbReference type="EMBL" id="CAG9569613.1"/>
    </source>
</evidence>
<dbReference type="Gene3D" id="2.60.120.340">
    <property type="entry name" value="Nucleoplasmin core domain"/>
    <property type="match status" value="1"/>
</dbReference>
<keyword evidence="5" id="KW-1133">Transmembrane helix</keyword>
<dbReference type="InterPro" id="IPR036824">
    <property type="entry name" value="Nucleoplasmin_core_dom_sf"/>
</dbReference>
<dbReference type="Pfam" id="PF03066">
    <property type="entry name" value="Nucleoplasmin"/>
    <property type="match status" value="1"/>
</dbReference>
<dbReference type="PANTHER" id="PTHR22747:SF18">
    <property type="entry name" value="GEO09167P1-RELATED"/>
    <property type="match status" value="1"/>
</dbReference>
<dbReference type="OrthoDB" id="6075101at2759"/>
<keyword evidence="5" id="KW-0812">Transmembrane</keyword>
<sequence>MSDEYFYVSVGVGVLIALLFIISGVTLSSSHQSETWDPEAKAEYPRSNKLLIRQALLGPDAKPDELNVVQVETMCLQESIKIPVAILKVGETRQARLDIEFPDAPVTFTLIQGSGPVHLIGQHLLGALVEEFEDMEEMEEEMLDEEEGEDSQFKVSIKTTNTMLITCVVVGVGRVVHRESVLSDLVCVCVLQDEDEDEAEPKGKKAKMSNNAKGKAPSPKKNAKK</sequence>
<evidence type="ECO:0000313" key="8">
    <source>
        <dbReference type="Proteomes" id="UP000789524"/>
    </source>
</evidence>
<dbReference type="InterPro" id="IPR004301">
    <property type="entry name" value="Nucleoplasmin"/>
</dbReference>
<evidence type="ECO:0000256" key="4">
    <source>
        <dbReference type="SAM" id="MobiDB-lite"/>
    </source>
</evidence>
<comment type="caution">
    <text evidence="7">The sequence shown here is derived from an EMBL/GenBank/DDBJ whole genome shotgun (WGS) entry which is preliminary data.</text>
</comment>
<dbReference type="GO" id="GO:0003723">
    <property type="term" value="F:RNA binding"/>
    <property type="evidence" value="ECO:0007669"/>
    <property type="project" value="TreeGrafter"/>
</dbReference>
<dbReference type="GO" id="GO:0005730">
    <property type="term" value="C:nucleolus"/>
    <property type="evidence" value="ECO:0007669"/>
    <property type="project" value="TreeGrafter"/>
</dbReference>
<keyword evidence="3" id="KW-0539">Nucleus</keyword>
<dbReference type="GO" id="GO:0005654">
    <property type="term" value="C:nucleoplasm"/>
    <property type="evidence" value="ECO:0007669"/>
    <property type="project" value="TreeGrafter"/>
</dbReference>